<reference evidence="2 3" key="1">
    <citation type="submission" date="2019-02" db="EMBL/GenBank/DDBJ databases">
        <title>Deep-cultivation of Planctomycetes and their phenomic and genomic characterization uncovers novel biology.</title>
        <authorList>
            <person name="Wiegand S."/>
            <person name="Jogler M."/>
            <person name="Boedeker C."/>
            <person name="Pinto D."/>
            <person name="Vollmers J."/>
            <person name="Rivas-Marin E."/>
            <person name="Kohn T."/>
            <person name="Peeters S.H."/>
            <person name="Heuer A."/>
            <person name="Rast P."/>
            <person name="Oberbeckmann S."/>
            <person name="Bunk B."/>
            <person name="Jeske O."/>
            <person name="Meyerdierks A."/>
            <person name="Storesund J.E."/>
            <person name="Kallscheuer N."/>
            <person name="Luecker S."/>
            <person name="Lage O.M."/>
            <person name="Pohl T."/>
            <person name="Merkel B.J."/>
            <person name="Hornburger P."/>
            <person name="Mueller R.-W."/>
            <person name="Bruemmer F."/>
            <person name="Labrenz M."/>
            <person name="Spormann A.M."/>
            <person name="Op den Camp H."/>
            <person name="Overmann J."/>
            <person name="Amann R."/>
            <person name="Jetten M.S.M."/>
            <person name="Mascher T."/>
            <person name="Medema M.H."/>
            <person name="Devos D.P."/>
            <person name="Kaster A.-K."/>
            <person name="Ovreas L."/>
            <person name="Rohde M."/>
            <person name="Galperin M.Y."/>
            <person name="Jogler C."/>
        </authorList>
    </citation>
    <scope>NUCLEOTIDE SEQUENCE [LARGE SCALE GENOMIC DNA]</scope>
    <source>
        <strain evidence="2 3">Poly30</strain>
    </source>
</reference>
<protein>
    <submittedName>
        <fullName evidence="2">Uncharacterized protein</fullName>
    </submittedName>
</protein>
<dbReference type="Proteomes" id="UP000320390">
    <property type="component" value="Chromosome"/>
</dbReference>
<dbReference type="RefSeq" id="WP_145204259.1">
    <property type="nucleotide sequence ID" value="NZ_CP036434.1"/>
</dbReference>
<proteinExistence type="predicted"/>
<gene>
    <name evidence="2" type="ORF">Poly30_51630</name>
</gene>
<name>A0A518EZT7_9BACT</name>
<dbReference type="AlphaFoldDB" id="A0A518EZT7"/>
<keyword evidence="1" id="KW-0732">Signal</keyword>
<evidence type="ECO:0000313" key="2">
    <source>
        <dbReference type="EMBL" id="QDV09605.1"/>
    </source>
</evidence>
<keyword evidence="3" id="KW-1185">Reference proteome</keyword>
<sequence length="536" mass="56648" precursor="true">MKLASSLAVMAAFAPSFAAARSLVQDSCATAVPLASAVPGSPTVEGSGNPGGAVEFWVRTSLQAGESLFVLGLGQLDLGSGPADLRYEIRDDSCGAVLASGAASDAPFRIRAASPMVVRLGLRDVSGADTRAVVFWNPYVEADGCDRQQADPLEPNDSASAARSIAAGMFAGLNAGPSDPDYYLLRTEPGERLEAEVQAAYLAPSFSRAEVLLSDALTGEVLETRNLSSHQGGPVKLSFLEDGPVPRHLLLRVEVPEAFSCFGYDLDVRFISEPCSRLLEDALEGPDECGLGTVLGAGLYPDLAVFGGDSDVYELDVPLMAASATAVEITIRAPVRVPFAYVERTCGGSWRYRLTEQPDGSLRGLMQIPAGTDVRPTLQVAVPDALVDRCLAYDLELVFHPAPLGLPFCAQSIVGESQSLRLWGDDHVGSNRLWVTLDDVISSAAPLIVMAGNQRDMAPLINVFGTEIGTLCLGGAIRRAARTPANVTGVRVVGARVDLDMPALAVLQAGTTWIFQGYLTTFNGRFLTEAVAVTFR</sequence>
<dbReference type="EMBL" id="CP036434">
    <property type="protein sequence ID" value="QDV09605.1"/>
    <property type="molecule type" value="Genomic_DNA"/>
</dbReference>
<feature type="signal peptide" evidence="1">
    <location>
        <begin position="1"/>
        <end position="18"/>
    </location>
</feature>
<evidence type="ECO:0000313" key="3">
    <source>
        <dbReference type="Proteomes" id="UP000320390"/>
    </source>
</evidence>
<evidence type="ECO:0000256" key="1">
    <source>
        <dbReference type="SAM" id="SignalP"/>
    </source>
</evidence>
<organism evidence="2 3">
    <name type="scientific">Saltatorellus ferox</name>
    <dbReference type="NCBI Taxonomy" id="2528018"/>
    <lineage>
        <taxon>Bacteria</taxon>
        <taxon>Pseudomonadati</taxon>
        <taxon>Planctomycetota</taxon>
        <taxon>Planctomycetia</taxon>
        <taxon>Planctomycetia incertae sedis</taxon>
        <taxon>Saltatorellus</taxon>
    </lineage>
</organism>
<accession>A0A518EZT7</accession>
<feature type="chain" id="PRO_5021773396" evidence="1">
    <location>
        <begin position="19"/>
        <end position="536"/>
    </location>
</feature>